<dbReference type="GO" id="GO:0016787">
    <property type="term" value="F:hydrolase activity"/>
    <property type="evidence" value="ECO:0007669"/>
    <property type="project" value="InterPro"/>
</dbReference>
<comment type="caution">
    <text evidence="2">The sequence shown here is derived from an EMBL/GenBank/DDBJ whole genome shotgun (WGS) entry which is preliminary data.</text>
</comment>
<dbReference type="AlphaFoldDB" id="A0A1V6T4K1"/>
<dbReference type="InterPro" id="IPR051693">
    <property type="entry name" value="UPF0046_metallophosphoest"/>
</dbReference>
<accession>A0A1V6T4K1</accession>
<dbReference type="SUPFAM" id="SSF56300">
    <property type="entry name" value="Metallo-dependent phosphatases"/>
    <property type="match status" value="1"/>
</dbReference>
<name>A0A1V6T4K1_9EURO</name>
<dbReference type="Proteomes" id="UP000191285">
    <property type="component" value="Unassembled WGS sequence"/>
</dbReference>
<evidence type="ECO:0000259" key="1">
    <source>
        <dbReference type="Pfam" id="PF00149"/>
    </source>
</evidence>
<dbReference type="InterPro" id="IPR029052">
    <property type="entry name" value="Metallo-depent_PP-like"/>
</dbReference>
<dbReference type="Gene3D" id="3.60.21.10">
    <property type="match status" value="1"/>
</dbReference>
<sequence>MTQKHADCTTNIKTRFLICSDTHGIDCLPGLIPSTKQHADVAIHCGDLTTQSQLHEYKASIRLLQSINAPLKLVIAGNHDFTMDIPVFHNKVAEAQPIERELIEQAYGYDGQARKLFTDSGIIFLDEGVHSFHLQNGALLTVYASPYTPSLGDWGFQYHPDDGHDFLIDDSSGKSSVDVVITHGPPKGIMDYTNSGERGGSVHLFRALARTRPRPRMHCFGHIHEGWGAKLITWRDETTPTPSHLTDIDNGRSFSIAKLSDIKDTPGQSLGEDGPPLKCFSTSHCSGDTNPLKWGLQTLFVNAAIEPSPQSRDDPKDYLPMQLHWVVDLELRSLKSRTDSEVDEWGK</sequence>
<keyword evidence="3" id="KW-1185">Reference proteome</keyword>
<proteinExistence type="predicted"/>
<dbReference type="InterPro" id="IPR004843">
    <property type="entry name" value="Calcineurin-like_PHP"/>
</dbReference>
<dbReference type="CDD" id="cd07379">
    <property type="entry name" value="MPP_239FB"/>
    <property type="match status" value="1"/>
</dbReference>
<dbReference type="OrthoDB" id="630188at2759"/>
<gene>
    <name evidence="2" type="ORF">PENSTE_c012G04091</name>
</gene>
<reference evidence="3" key="1">
    <citation type="journal article" date="2017" name="Nat. Microbiol.">
        <title>Global analysis of biosynthetic gene clusters reveals vast potential of secondary metabolite production in Penicillium species.</title>
        <authorList>
            <person name="Nielsen J.C."/>
            <person name="Grijseels S."/>
            <person name="Prigent S."/>
            <person name="Ji B."/>
            <person name="Dainat J."/>
            <person name="Nielsen K.F."/>
            <person name="Frisvad J.C."/>
            <person name="Workman M."/>
            <person name="Nielsen J."/>
        </authorList>
    </citation>
    <scope>NUCLEOTIDE SEQUENCE [LARGE SCALE GENOMIC DNA]</scope>
    <source>
        <strain evidence="3">IBT 24891</strain>
    </source>
</reference>
<evidence type="ECO:0000313" key="2">
    <source>
        <dbReference type="EMBL" id="OQE21126.1"/>
    </source>
</evidence>
<organism evidence="2 3">
    <name type="scientific">Penicillium steckii</name>
    <dbReference type="NCBI Taxonomy" id="303698"/>
    <lineage>
        <taxon>Eukaryota</taxon>
        <taxon>Fungi</taxon>
        <taxon>Dikarya</taxon>
        <taxon>Ascomycota</taxon>
        <taxon>Pezizomycotina</taxon>
        <taxon>Eurotiomycetes</taxon>
        <taxon>Eurotiomycetidae</taxon>
        <taxon>Eurotiales</taxon>
        <taxon>Aspergillaceae</taxon>
        <taxon>Penicillium</taxon>
    </lineage>
</organism>
<dbReference type="Pfam" id="PF00149">
    <property type="entry name" value="Metallophos"/>
    <property type="match status" value="1"/>
</dbReference>
<protein>
    <recommendedName>
        <fullName evidence="1">Calcineurin-like phosphoesterase domain-containing protein</fullName>
    </recommendedName>
</protein>
<dbReference type="PANTHER" id="PTHR12905">
    <property type="entry name" value="METALLOPHOSPHOESTERASE"/>
    <property type="match status" value="1"/>
</dbReference>
<dbReference type="EMBL" id="MLKD01000012">
    <property type="protein sequence ID" value="OQE21126.1"/>
    <property type="molecule type" value="Genomic_DNA"/>
</dbReference>
<feature type="domain" description="Calcineurin-like phosphoesterase" evidence="1">
    <location>
        <begin position="15"/>
        <end position="225"/>
    </location>
</feature>
<dbReference type="PANTHER" id="PTHR12905:SF0">
    <property type="entry name" value="CALCINEURIN-LIKE PHOSPHOESTERASE DOMAIN-CONTAINING PROTEIN"/>
    <property type="match status" value="1"/>
</dbReference>
<evidence type="ECO:0000313" key="3">
    <source>
        <dbReference type="Proteomes" id="UP000191285"/>
    </source>
</evidence>